<accession>A0A1W6YQ68</accession>
<dbReference type="PROSITE" id="PS51257">
    <property type="entry name" value="PROKAR_LIPOPROTEIN"/>
    <property type="match status" value="1"/>
</dbReference>
<proteinExistence type="predicted"/>
<dbReference type="KEGG" id="bgv:CAL12_21535"/>
<dbReference type="OrthoDB" id="8641352at2"/>
<keyword evidence="2" id="KW-0732">Signal</keyword>
<dbReference type="RefSeq" id="WP_086066486.1">
    <property type="nucleotide sequence ID" value="NZ_CP021108.1"/>
</dbReference>
<reference evidence="3 4" key="1">
    <citation type="submission" date="2017-05" db="EMBL/GenBank/DDBJ databases">
        <title>Complete and WGS of Bordetella genogroups.</title>
        <authorList>
            <person name="Spilker T."/>
            <person name="LiPuma J."/>
        </authorList>
    </citation>
    <scope>NUCLEOTIDE SEQUENCE [LARGE SCALE GENOMIC DNA]</scope>
    <source>
        <strain evidence="3 4">AU19157</strain>
    </source>
</reference>
<evidence type="ECO:0000313" key="3">
    <source>
        <dbReference type="EMBL" id="ARP83144.1"/>
    </source>
</evidence>
<evidence type="ECO:0008006" key="5">
    <source>
        <dbReference type="Google" id="ProtNLM"/>
    </source>
</evidence>
<evidence type="ECO:0000313" key="4">
    <source>
        <dbReference type="Proteomes" id="UP000194151"/>
    </source>
</evidence>
<feature type="region of interest" description="Disordered" evidence="1">
    <location>
        <begin position="26"/>
        <end position="60"/>
    </location>
</feature>
<keyword evidence="4" id="KW-1185">Reference proteome</keyword>
<feature type="signal peptide" evidence="2">
    <location>
        <begin position="1"/>
        <end position="24"/>
    </location>
</feature>
<dbReference type="EMBL" id="CP021108">
    <property type="protein sequence ID" value="ARP83144.1"/>
    <property type="molecule type" value="Genomic_DNA"/>
</dbReference>
<evidence type="ECO:0000256" key="2">
    <source>
        <dbReference type="SAM" id="SignalP"/>
    </source>
</evidence>
<name>A0A1W6YQ68_9BORD</name>
<evidence type="ECO:0000256" key="1">
    <source>
        <dbReference type="SAM" id="MobiDB-lite"/>
    </source>
</evidence>
<dbReference type="AlphaFoldDB" id="A0A1W6YQ68"/>
<protein>
    <recommendedName>
        <fullName evidence="5">Lipoprotein</fullName>
    </recommendedName>
</protein>
<gene>
    <name evidence="3" type="ORF">CAL12_21535</name>
</gene>
<feature type="chain" id="PRO_5012393715" description="Lipoprotein" evidence="2">
    <location>
        <begin position="25"/>
        <end position="60"/>
    </location>
</feature>
<organism evidence="3 4">
    <name type="scientific">Bordetella genomosp. 8</name>
    <dbReference type="NCBI Taxonomy" id="1416806"/>
    <lineage>
        <taxon>Bacteria</taxon>
        <taxon>Pseudomonadati</taxon>
        <taxon>Pseudomonadota</taxon>
        <taxon>Betaproteobacteria</taxon>
        <taxon>Burkholderiales</taxon>
        <taxon>Alcaligenaceae</taxon>
        <taxon>Bordetella</taxon>
    </lineage>
</organism>
<sequence length="60" mass="6207">MKIRSKLFHLAAACMLGVLLGGCANDGRFDHPGPPHPGAANPWASDRGWGPGPNYPATGP</sequence>
<dbReference type="Proteomes" id="UP000194151">
    <property type="component" value="Chromosome"/>
</dbReference>
<dbReference type="STRING" id="1416806.CAL12_21535"/>